<accession>Q6MJY7</accession>
<evidence type="ECO:0000313" key="1">
    <source>
        <dbReference type="EMBL" id="CAE80422.1"/>
    </source>
</evidence>
<dbReference type="HOGENOM" id="CLU_1851227_0_0_7"/>
<name>Q6MJY7_BDEBA</name>
<dbReference type="EMBL" id="BX842653">
    <property type="protein sequence ID" value="CAE80422.1"/>
    <property type="molecule type" value="Genomic_DNA"/>
</dbReference>
<organism evidence="1 2">
    <name type="scientific">Bdellovibrio bacteriovorus (strain ATCC 15356 / DSM 50701 / NCIMB 9529 / HD100)</name>
    <dbReference type="NCBI Taxonomy" id="264462"/>
    <lineage>
        <taxon>Bacteria</taxon>
        <taxon>Pseudomonadati</taxon>
        <taxon>Bdellovibrionota</taxon>
        <taxon>Bdellovibrionia</taxon>
        <taxon>Bdellovibrionales</taxon>
        <taxon>Pseudobdellovibrionaceae</taxon>
        <taxon>Bdellovibrio</taxon>
    </lineage>
</organism>
<keyword evidence="2" id="KW-1185">Reference proteome</keyword>
<dbReference type="STRING" id="264462.Bd2629"/>
<evidence type="ECO:0000313" key="2">
    <source>
        <dbReference type="Proteomes" id="UP000008080"/>
    </source>
</evidence>
<dbReference type="KEGG" id="bba:Bd2629"/>
<dbReference type="AlphaFoldDB" id="Q6MJY7"/>
<protein>
    <submittedName>
        <fullName evidence="1">Uncharacterized protein</fullName>
    </submittedName>
</protein>
<sequence length="149" mass="17346">MTAQIHLILYRPGTALAPTDGMRTTFLTFAALMFFQIMAPDFARACSCIADPYSKTYQLYKKTWYGTQRKWSCVYTCQDSQQKRTEVTGYHSDWYVTDKGLEGICDGLHYVNIYNAHRGDFVWKFEEARWFNPAQSTSADLKKWSQSCR</sequence>
<reference evidence="1 2" key="1">
    <citation type="journal article" date="2004" name="Science">
        <title>A predator unmasked: life cycle of Bdellovibrio bacteriovorus from a genomic perspective.</title>
        <authorList>
            <person name="Rendulic S."/>
            <person name="Jagtap P."/>
            <person name="Rosinus A."/>
            <person name="Eppinger M."/>
            <person name="Baar C."/>
            <person name="Lanz C."/>
            <person name="Keller H."/>
            <person name="Lambert C."/>
            <person name="Evans K.J."/>
            <person name="Goesmann A."/>
            <person name="Meyer F."/>
            <person name="Sockett R.E."/>
            <person name="Schuster S.C."/>
        </authorList>
    </citation>
    <scope>NUCLEOTIDE SEQUENCE [LARGE SCALE GENOMIC DNA]</scope>
    <source>
        <strain evidence="2">ATCC 15356 / DSM 50701 / NCIMB 9529 / HD100</strain>
    </source>
</reference>
<dbReference type="Proteomes" id="UP000008080">
    <property type="component" value="Chromosome"/>
</dbReference>
<gene>
    <name evidence="1" type="ordered locus">Bd2629</name>
</gene>
<proteinExistence type="predicted"/>